<dbReference type="GO" id="GO:0005886">
    <property type="term" value="C:plasma membrane"/>
    <property type="evidence" value="ECO:0007669"/>
    <property type="project" value="TreeGrafter"/>
</dbReference>
<dbReference type="InterPro" id="IPR013727">
    <property type="entry name" value="2CSK_N"/>
</dbReference>
<dbReference type="GO" id="GO:0000155">
    <property type="term" value="F:phosphorelay sensor kinase activity"/>
    <property type="evidence" value="ECO:0007669"/>
    <property type="project" value="InterPro"/>
</dbReference>
<dbReference type="InterPro" id="IPR036097">
    <property type="entry name" value="HisK_dim/P_sf"/>
</dbReference>
<evidence type="ECO:0000256" key="8">
    <source>
        <dbReference type="ARBA" id="ARBA00022989"/>
    </source>
</evidence>
<dbReference type="RefSeq" id="WP_088562308.1">
    <property type="nucleotide sequence ID" value="NZ_FYEH01000011.1"/>
</dbReference>
<accession>A0A212RPF8</accession>
<evidence type="ECO:0000256" key="6">
    <source>
        <dbReference type="ARBA" id="ARBA00022692"/>
    </source>
</evidence>
<evidence type="ECO:0000256" key="2">
    <source>
        <dbReference type="ARBA" id="ARBA00004370"/>
    </source>
</evidence>
<evidence type="ECO:0000313" key="13">
    <source>
        <dbReference type="Proteomes" id="UP000197065"/>
    </source>
</evidence>
<dbReference type="InterPro" id="IPR036890">
    <property type="entry name" value="HATPase_C_sf"/>
</dbReference>
<keyword evidence="13" id="KW-1185">Reference proteome</keyword>
<dbReference type="CDD" id="cd00075">
    <property type="entry name" value="HATPase"/>
    <property type="match status" value="1"/>
</dbReference>
<keyword evidence="8 10" id="KW-1133">Transmembrane helix</keyword>
<keyword evidence="5" id="KW-0808">Transferase</keyword>
<evidence type="ECO:0000256" key="10">
    <source>
        <dbReference type="SAM" id="Phobius"/>
    </source>
</evidence>
<name>A0A212RPF8_9PROT</name>
<gene>
    <name evidence="12" type="ORF">SAMN07250955_111117</name>
</gene>
<feature type="transmembrane region" description="Helical" evidence="10">
    <location>
        <begin position="167"/>
        <end position="190"/>
    </location>
</feature>
<dbReference type="Pfam" id="PF00512">
    <property type="entry name" value="HisKA"/>
    <property type="match status" value="1"/>
</dbReference>
<comment type="catalytic activity">
    <reaction evidence="1">
        <text>ATP + protein L-histidine = ADP + protein N-phospho-L-histidine.</text>
        <dbReference type="EC" id="2.7.13.3"/>
    </reaction>
</comment>
<dbReference type="SUPFAM" id="SSF55874">
    <property type="entry name" value="ATPase domain of HSP90 chaperone/DNA topoisomerase II/histidine kinase"/>
    <property type="match status" value="1"/>
</dbReference>
<dbReference type="InterPro" id="IPR005467">
    <property type="entry name" value="His_kinase_dom"/>
</dbReference>
<dbReference type="Gene3D" id="3.30.565.10">
    <property type="entry name" value="Histidine kinase-like ATPase, C-terminal domain"/>
    <property type="match status" value="1"/>
</dbReference>
<evidence type="ECO:0000256" key="5">
    <source>
        <dbReference type="ARBA" id="ARBA00022679"/>
    </source>
</evidence>
<evidence type="ECO:0000256" key="3">
    <source>
        <dbReference type="ARBA" id="ARBA00012438"/>
    </source>
</evidence>
<keyword evidence="9 10" id="KW-0472">Membrane</keyword>
<dbReference type="SMART" id="SM00388">
    <property type="entry name" value="HisKA"/>
    <property type="match status" value="1"/>
</dbReference>
<dbReference type="SUPFAM" id="SSF47384">
    <property type="entry name" value="Homodimeric domain of signal transducing histidine kinase"/>
    <property type="match status" value="1"/>
</dbReference>
<comment type="subcellular location">
    <subcellularLocation>
        <location evidence="2">Membrane</location>
    </subcellularLocation>
</comment>
<dbReference type="PRINTS" id="PR00344">
    <property type="entry name" value="BCTRLSENSOR"/>
</dbReference>
<dbReference type="InterPro" id="IPR003594">
    <property type="entry name" value="HATPase_dom"/>
</dbReference>
<dbReference type="InterPro" id="IPR003661">
    <property type="entry name" value="HisK_dim/P_dom"/>
</dbReference>
<evidence type="ECO:0000259" key="11">
    <source>
        <dbReference type="PROSITE" id="PS50109"/>
    </source>
</evidence>
<evidence type="ECO:0000256" key="7">
    <source>
        <dbReference type="ARBA" id="ARBA00022777"/>
    </source>
</evidence>
<proteinExistence type="predicted"/>
<dbReference type="PROSITE" id="PS50109">
    <property type="entry name" value="HIS_KIN"/>
    <property type="match status" value="1"/>
</dbReference>
<reference evidence="12 13" key="1">
    <citation type="submission" date="2017-06" db="EMBL/GenBank/DDBJ databases">
        <authorList>
            <person name="Kim H.J."/>
            <person name="Triplett B.A."/>
        </authorList>
    </citation>
    <scope>NUCLEOTIDE SEQUENCE [LARGE SCALE GENOMIC DNA]</scope>
    <source>
        <strain evidence="12 13">B29T1</strain>
    </source>
</reference>
<dbReference type="Pfam" id="PF02518">
    <property type="entry name" value="HATPase_c"/>
    <property type="match status" value="1"/>
</dbReference>
<dbReference type="Gene3D" id="1.10.287.130">
    <property type="match status" value="1"/>
</dbReference>
<evidence type="ECO:0000256" key="4">
    <source>
        <dbReference type="ARBA" id="ARBA00022553"/>
    </source>
</evidence>
<dbReference type="EC" id="2.7.13.3" evidence="3"/>
<dbReference type="InterPro" id="IPR050428">
    <property type="entry name" value="TCS_sensor_his_kinase"/>
</dbReference>
<organism evidence="12 13">
    <name type="scientific">Arboricoccus pini</name>
    <dbReference type="NCBI Taxonomy" id="1963835"/>
    <lineage>
        <taxon>Bacteria</taxon>
        <taxon>Pseudomonadati</taxon>
        <taxon>Pseudomonadota</taxon>
        <taxon>Alphaproteobacteria</taxon>
        <taxon>Geminicoccales</taxon>
        <taxon>Geminicoccaceae</taxon>
        <taxon>Arboricoccus</taxon>
    </lineage>
</organism>
<dbReference type="PANTHER" id="PTHR45436:SF1">
    <property type="entry name" value="SENSOR PROTEIN QSEC"/>
    <property type="match status" value="1"/>
</dbReference>
<dbReference type="InterPro" id="IPR004358">
    <property type="entry name" value="Sig_transdc_His_kin-like_C"/>
</dbReference>
<keyword evidence="6 10" id="KW-0812">Transmembrane</keyword>
<protein>
    <recommendedName>
        <fullName evidence="3">histidine kinase</fullName>
        <ecNumber evidence="3">2.7.13.3</ecNumber>
    </recommendedName>
</protein>
<keyword evidence="7 12" id="KW-0418">Kinase</keyword>
<evidence type="ECO:0000256" key="1">
    <source>
        <dbReference type="ARBA" id="ARBA00000085"/>
    </source>
</evidence>
<dbReference type="OrthoDB" id="913606at2"/>
<evidence type="ECO:0000313" key="12">
    <source>
        <dbReference type="EMBL" id="SNB74273.1"/>
    </source>
</evidence>
<keyword evidence="4" id="KW-0597">Phosphoprotein</keyword>
<dbReference type="SMART" id="SM00387">
    <property type="entry name" value="HATPase_c"/>
    <property type="match status" value="1"/>
</dbReference>
<dbReference type="PANTHER" id="PTHR45436">
    <property type="entry name" value="SENSOR HISTIDINE KINASE YKOH"/>
    <property type="match status" value="1"/>
</dbReference>
<sequence>MNRLSLRVRLIGLIALVFLLGSTVLTVAAWAYARIAADRAYDRLLIGAALQIAGTVSVEEGQAVVDPPISAFAMLGLAEGDSIFYKVEAEGSRLLTGYADLDVPGGPVTAEPVLADGAYRGRAIRLVTLGRYLTDTSSPGWAKVTVAQTRSARSNLAFSLTMQALKMLVVLGFLILVAVLLAVHLAFLPLSHLGHVIRARDPNDLRPLNVPVPSEVQGLVNAVDRFMALLAARIQFMQRFIADAAHQIRTPLTALNSQLDLLRSEPLPAAQARHLERIQIRADELSRLANQLLDHAMVVHRGTLIAPEPVDLVHLARRRLGEIALLPLDRPVNLSLDIEGEPALVMGDRVLLGEALSNVLHNALLHGARSELRVTVGTRGGQARITVSDDGPGIPEPLWSAVREPFHARQDGRPGAGLGLSIVVDALRAHGGELLFQHEPGRAFTVILSLPARLP</sequence>
<dbReference type="Proteomes" id="UP000197065">
    <property type="component" value="Unassembled WGS sequence"/>
</dbReference>
<evidence type="ECO:0000256" key="9">
    <source>
        <dbReference type="ARBA" id="ARBA00023136"/>
    </source>
</evidence>
<feature type="domain" description="Histidine kinase" evidence="11">
    <location>
        <begin position="243"/>
        <end position="454"/>
    </location>
</feature>
<dbReference type="EMBL" id="FYEH01000011">
    <property type="protein sequence ID" value="SNB74273.1"/>
    <property type="molecule type" value="Genomic_DNA"/>
</dbReference>
<dbReference type="AlphaFoldDB" id="A0A212RPF8"/>
<dbReference type="Pfam" id="PF08521">
    <property type="entry name" value="2CSK_N"/>
    <property type="match status" value="1"/>
</dbReference>
<dbReference type="CDD" id="cd00082">
    <property type="entry name" value="HisKA"/>
    <property type="match status" value="1"/>
</dbReference>